<dbReference type="EMBL" id="JASJOS010000018">
    <property type="protein sequence ID" value="MDJ1485155.1"/>
    <property type="molecule type" value="Genomic_DNA"/>
</dbReference>
<dbReference type="SUPFAM" id="SSF51905">
    <property type="entry name" value="FAD/NAD(P)-binding domain"/>
    <property type="match status" value="1"/>
</dbReference>
<evidence type="ECO:0000256" key="2">
    <source>
        <dbReference type="ARBA" id="ARBA00022723"/>
    </source>
</evidence>
<feature type="domain" description="Rieske" evidence="6">
    <location>
        <begin position="421"/>
        <end position="515"/>
    </location>
</feature>
<dbReference type="Pfam" id="PF00355">
    <property type="entry name" value="Rieske"/>
    <property type="match status" value="1"/>
</dbReference>
<dbReference type="GO" id="GO:0051537">
    <property type="term" value="F:2 iron, 2 sulfur cluster binding"/>
    <property type="evidence" value="ECO:0007669"/>
    <property type="project" value="UniProtKB-KW"/>
</dbReference>
<reference evidence="7" key="1">
    <citation type="submission" date="2023-05" db="EMBL/GenBank/DDBJ databases">
        <authorList>
            <person name="Zhang X."/>
        </authorList>
    </citation>
    <scope>NUCLEOTIDE SEQUENCE</scope>
    <source>
        <strain evidence="7">YF14B1</strain>
    </source>
</reference>
<dbReference type="InterPro" id="IPR036922">
    <property type="entry name" value="Rieske_2Fe-2S_sf"/>
</dbReference>
<dbReference type="Proteomes" id="UP001241110">
    <property type="component" value="Unassembled WGS sequence"/>
</dbReference>
<evidence type="ECO:0000256" key="4">
    <source>
        <dbReference type="ARBA" id="ARBA00023014"/>
    </source>
</evidence>
<evidence type="ECO:0000256" key="1">
    <source>
        <dbReference type="ARBA" id="ARBA00022714"/>
    </source>
</evidence>
<keyword evidence="4" id="KW-0411">Iron-sulfur</keyword>
<keyword evidence="3" id="KW-0408">Iron</keyword>
<dbReference type="InterPro" id="IPR038010">
    <property type="entry name" value="YhfW_C"/>
</dbReference>
<keyword evidence="5" id="KW-1015">Disulfide bond</keyword>
<dbReference type="PANTHER" id="PTHR13847">
    <property type="entry name" value="SARCOSINE DEHYDROGENASE-RELATED"/>
    <property type="match status" value="1"/>
</dbReference>
<dbReference type="Gene3D" id="3.50.50.60">
    <property type="entry name" value="FAD/NAD(P)-binding domain"/>
    <property type="match status" value="1"/>
</dbReference>
<accession>A0AAE3QXU2</accession>
<evidence type="ECO:0000259" key="6">
    <source>
        <dbReference type="PROSITE" id="PS51296"/>
    </source>
</evidence>
<dbReference type="SUPFAM" id="SSF50022">
    <property type="entry name" value="ISP domain"/>
    <property type="match status" value="1"/>
</dbReference>
<dbReference type="PRINTS" id="PR00162">
    <property type="entry name" value="RIESKE"/>
</dbReference>
<dbReference type="PANTHER" id="PTHR13847:SF281">
    <property type="entry name" value="FAD DEPENDENT OXIDOREDUCTASE DOMAIN-CONTAINING PROTEIN"/>
    <property type="match status" value="1"/>
</dbReference>
<dbReference type="GO" id="GO:0016020">
    <property type="term" value="C:membrane"/>
    <property type="evidence" value="ECO:0007669"/>
    <property type="project" value="InterPro"/>
</dbReference>
<comment type="caution">
    <text evidence="7">The sequence shown here is derived from an EMBL/GenBank/DDBJ whole genome shotgun (WGS) entry which is preliminary data.</text>
</comment>
<dbReference type="AlphaFoldDB" id="A0AAE3QXU2"/>
<proteinExistence type="predicted"/>
<evidence type="ECO:0000256" key="5">
    <source>
        <dbReference type="ARBA" id="ARBA00023157"/>
    </source>
</evidence>
<dbReference type="InterPro" id="IPR005805">
    <property type="entry name" value="Rieske_Fe-S_prot_C"/>
</dbReference>
<dbReference type="GO" id="GO:0005737">
    <property type="term" value="C:cytoplasm"/>
    <property type="evidence" value="ECO:0007669"/>
    <property type="project" value="TreeGrafter"/>
</dbReference>
<dbReference type="RefSeq" id="WP_313987318.1">
    <property type="nucleotide sequence ID" value="NZ_JASJOS010000018.1"/>
</dbReference>
<evidence type="ECO:0000256" key="3">
    <source>
        <dbReference type="ARBA" id="ARBA00023004"/>
    </source>
</evidence>
<dbReference type="Gene3D" id="3.30.9.10">
    <property type="entry name" value="D-Amino Acid Oxidase, subunit A, domain 2"/>
    <property type="match status" value="1"/>
</dbReference>
<evidence type="ECO:0000313" key="8">
    <source>
        <dbReference type="Proteomes" id="UP001241110"/>
    </source>
</evidence>
<keyword evidence="1" id="KW-0001">2Fe-2S</keyword>
<dbReference type="CDD" id="cd03477">
    <property type="entry name" value="Rieske_YhfW_C"/>
    <property type="match status" value="1"/>
</dbReference>
<dbReference type="GO" id="GO:0046872">
    <property type="term" value="F:metal ion binding"/>
    <property type="evidence" value="ECO:0007669"/>
    <property type="project" value="UniProtKB-KW"/>
</dbReference>
<dbReference type="InterPro" id="IPR006076">
    <property type="entry name" value="FAD-dep_OxRdtase"/>
</dbReference>
<dbReference type="InterPro" id="IPR017941">
    <property type="entry name" value="Rieske_2Fe-2S"/>
</dbReference>
<dbReference type="Pfam" id="PF01266">
    <property type="entry name" value="DAO"/>
    <property type="match status" value="1"/>
</dbReference>
<dbReference type="PROSITE" id="PS51296">
    <property type="entry name" value="RIESKE"/>
    <property type="match status" value="1"/>
</dbReference>
<dbReference type="Gene3D" id="2.102.10.10">
    <property type="entry name" value="Rieske [2Fe-2S] iron-sulphur domain"/>
    <property type="match status" value="1"/>
</dbReference>
<name>A0AAE3QXU2_9BACT</name>
<gene>
    <name evidence="7" type="ORF">QNI16_31945</name>
</gene>
<keyword evidence="2" id="KW-0479">Metal-binding</keyword>
<protein>
    <submittedName>
        <fullName evidence="7">FAD-dependent oxidoreductase</fullName>
    </submittedName>
</protein>
<organism evidence="7 8">
    <name type="scientific">Xanthocytophaga flava</name>
    <dbReference type="NCBI Taxonomy" id="3048013"/>
    <lineage>
        <taxon>Bacteria</taxon>
        <taxon>Pseudomonadati</taxon>
        <taxon>Bacteroidota</taxon>
        <taxon>Cytophagia</taxon>
        <taxon>Cytophagales</taxon>
        <taxon>Rhodocytophagaceae</taxon>
        <taxon>Xanthocytophaga</taxon>
    </lineage>
</organism>
<dbReference type="InterPro" id="IPR036188">
    <property type="entry name" value="FAD/NAD-bd_sf"/>
</dbReference>
<sequence>MRRDGKTTSLWQDQMPDYESENQVLKSDKIYDVLVVGGGITGITTALLLQKSGKNCIVAEAHSIGFGTTGGTTAHLNTMLDTDYHTLINDFGEKSAQMVAGITREAINTIKQLASDYQANCAFKEVSGYLFAQNEEQAKYLDKIVEASRKVGISIEYTDQIPLPVTYQKAVVFDKQAQFHPTRYVFALAQAFEKMGGTLWQHCQVTDIDEGDSIRVTTSQGIIQARKLVYATHIPPGVNLLHFRCAPYRSYVLAVTLNNEEQYPDGLVYDMEDPYHYYRTQEIDGQRYLIVGGEDHKTAHMENTEICFRNLESHVRQHFAVDQIVFKWSSQYFETTDGLPYIGHLPGASDNVYVATGYSGNGMTFGTVAAIVLTDLLTTGQSSYKDLFAPGRVKPVAGFTSFVKEQVDVIKEFASKWFSQSDLKELAELAHDEARVVEYEGTSIAMYKDERGQIHAVNPTCPHAKCAVAWNSAEKSWDCPCHGSRFSCDGELLTGPARSNLEKINIDELEEADGE</sequence>
<evidence type="ECO:0000313" key="7">
    <source>
        <dbReference type="EMBL" id="MDJ1485155.1"/>
    </source>
</evidence>